<evidence type="ECO:0000313" key="4">
    <source>
        <dbReference type="EMBL" id="GAT48968.1"/>
    </source>
</evidence>
<feature type="transmembrane region" description="Helical" evidence="2">
    <location>
        <begin position="111"/>
        <end position="132"/>
    </location>
</feature>
<gene>
    <name evidence="4" type="ORF">MCHLO_06331</name>
</gene>
<protein>
    <recommendedName>
        <fullName evidence="3">DUF6534 domain-containing protein</fullName>
    </recommendedName>
</protein>
<evidence type="ECO:0000256" key="1">
    <source>
        <dbReference type="SAM" id="MobiDB-lite"/>
    </source>
</evidence>
<dbReference type="PANTHER" id="PTHR40465">
    <property type="entry name" value="CHROMOSOME 1, WHOLE GENOME SHOTGUN SEQUENCE"/>
    <property type="match status" value="1"/>
</dbReference>
<dbReference type="EMBL" id="DF845146">
    <property type="protein sequence ID" value="GAT48968.1"/>
    <property type="molecule type" value="Genomic_DNA"/>
</dbReference>
<dbReference type="Pfam" id="PF20152">
    <property type="entry name" value="DUF6534"/>
    <property type="match status" value="1"/>
</dbReference>
<proteinExistence type="predicted"/>
<evidence type="ECO:0000256" key="2">
    <source>
        <dbReference type="SAM" id="Phobius"/>
    </source>
</evidence>
<sequence>MGSQGPRHRAGTFFAAAYRIFITGFGDLAKLNEVPWEASVGLESLYLSTCGVQLFFAWTIYQIKKQDRVLPMVVVILALAAFGASVGTAQIGLMSKLELYSDLSPISPVTITQAVLTFACDLVITASLLLRLQEGKQQAETSESQLRFLVVTAINRGALIVCMALLNIILFLAKPGTFDFLSMVIISGNLYMNSMLAMLNSREHARVLAGFSTSIVSEEFRAGPASWVEDPEEQPIPSLHVPSRNTTRTQRSRGEDAEEGFDEEFDSGGPSRRRKGTASMDDRSVATTADLEHDAYVDHGPTQ</sequence>
<feature type="compositionally biased region" description="Acidic residues" evidence="1">
    <location>
        <begin position="256"/>
        <end position="266"/>
    </location>
</feature>
<feature type="transmembrane region" description="Helical" evidence="2">
    <location>
        <begin position="70"/>
        <end position="91"/>
    </location>
</feature>
<keyword evidence="2" id="KW-0812">Transmembrane</keyword>
<feature type="region of interest" description="Disordered" evidence="1">
    <location>
        <begin position="226"/>
        <end position="303"/>
    </location>
</feature>
<feature type="transmembrane region" description="Helical" evidence="2">
    <location>
        <begin position="180"/>
        <end position="199"/>
    </location>
</feature>
<keyword evidence="2" id="KW-1133">Transmembrane helix</keyword>
<name>A0ABQ0LCY4_MYCCL</name>
<keyword evidence="2" id="KW-0472">Membrane</keyword>
<dbReference type="PANTHER" id="PTHR40465:SF1">
    <property type="entry name" value="DUF6534 DOMAIN-CONTAINING PROTEIN"/>
    <property type="match status" value="1"/>
</dbReference>
<keyword evidence="5" id="KW-1185">Reference proteome</keyword>
<feature type="compositionally biased region" description="Basic and acidic residues" evidence="1">
    <location>
        <begin position="280"/>
        <end position="297"/>
    </location>
</feature>
<feature type="transmembrane region" description="Helical" evidence="2">
    <location>
        <begin position="153"/>
        <end position="174"/>
    </location>
</feature>
<dbReference type="InterPro" id="IPR045339">
    <property type="entry name" value="DUF6534"/>
</dbReference>
<reference evidence="4" key="1">
    <citation type="submission" date="2014-09" db="EMBL/GenBank/DDBJ databases">
        <title>Genome sequence of the luminous mushroom Mycena chlorophos for searching fungal bioluminescence genes.</title>
        <authorList>
            <person name="Tanaka Y."/>
            <person name="Kasuga D."/>
            <person name="Oba Y."/>
            <person name="Hase S."/>
            <person name="Sato K."/>
            <person name="Oba Y."/>
            <person name="Sakakibara Y."/>
        </authorList>
    </citation>
    <scope>NUCLEOTIDE SEQUENCE</scope>
</reference>
<evidence type="ECO:0000259" key="3">
    <source>
        <dbReference type="Pfam" id="PF20152"/>
    </source>
</evidence>
<organism evidence="4 5">
    <name type="scientific">Mycena chlorophos</name>
    <name type="common">Agaric fungus</name>
    <name type="synonym">Agaricus chlorophos</name>
    <dbReference type="NCBI Taxonomy" id="658473"/>
    <lineage>
        <taxon>Eukaryota</taxon>
        <taxon>Fungi</taxon>
        <taxon>Dikarya</taxon>
        <taxon>Basidiomycota</taxon>
        <taxon>Agaricomycotina</taxon>
        <taxon>Agaricomycetes</taxon>
        <taxon>Agaricomycetidae</taxon>
        <taxon>Agaricales</taxon>
        <taxon>Marasmiineae</taxon>
        <taxon>Mycenaceae</taxon>
        <taxon>Mycena</taxon>
    </lineage>
</organism>
<accession>A0ABQ0LCY4</accession>
<dbReference type="Proteomes" id="UP000815677">
    <property type="component" value="Unassembled WGS sequence"/>
</dbReference>
<feature type="domain" description="DUF6534" evidence="3">
    <location>
        <begin position="118"/>
        <end position="204"/>
    </location>
</feature>
<evidence type="ECO:0000313" key="5">
    <source>
        <dbReference type="Proteomes" id="UP000815677"/>
    </source>
</evidence>